<proteinExistence type="inferred from homology"/>
<reference evidence="10" key="1">
    <citation type="journal article" date="2020" name="Fungal Divers.">
        <title>Resolving the Mortierellaceae phylogeny through synthesis of multi-gene phylogenetics and phylogenomics.</title>
        <authorList>
            <person name="Vandepol N."/>
            <person name="Liber J."/>
            <person name="Desiro A."/>
            <person name="Na H."/>
            <person name="Kennedy M."/>
            <person name="Barry K."/>
            <person name="Grigoriev I.V."/>
            <person name="Miller A.N."/>
            <person name="O'Donnell K."/>
            <person name="Stajich J.E."/>
            <person name="Bonito G."/>
        </authorList>
    </citation>
    <scope>NUCLEOTIDE SEQUENCE</scope>
    <source>
        <strain evidence="10">BC1065</strain>
    </source>
</reference>
<feature type="transmembrane region" description="Helical" evidence="8">
    <location>
        <begin position="34"/>
        <end position="52"/>
    </location>
</feature>
<dbReference type="OrthoDB" id="434240at2759"/>
<feature type="transmembrane region" description="Helical" evidence="8">
    <location>
        <begin position="72"/>
        <end position="88"/>
    </location>
</feature>
<evidence type="ECO:0000256" key="7">
    <source>
        <dbReference type="SAM" id="MobiDB-lite"/>
    </source>
</evidence>
<accession>A0A9P6U1M4</accession>
<dbReference type="Proteomes" id="UP000807716">
    <property type="component" value="Unassembled WGS sequence"/>
</dbReference>
<feature type="transmembrane region" description="Helical" evidence="8">
    <location>
        <begin position="100"/>
        <end position="119"/>
    </location>
</feature>
<evidence type="ECO:0000256" key="8">
    <source>
        <dbReference type="SAM" id="Phobius"/>
    </source>
</evidence>
<feature type="transmembrane region" description="Helical" evidence="8">
    <location>
        <begin position="436"/>
        <end position="460"/>
    </location>
</feature>
<dbReference type="GO" id="GO:0015112">
    <property type="term" value="F:nitrate transmembrane transporter activity"/>
    <property type="evidence" value="ECO:0007669"/>
    <property type="project" value="InterPro"/>
</dbReference>
<keyword evidence="4 8" id="KW-1133">Transmembrane helix</keyword>
<keyword evidence="6 8" id="KW-0472">Membrane</keyword>
<feature type="transmembrane region" description="Helical" evidence="8">
    <location>
        <begin position="467"/>
        <end position="486"/>
    </location>
</feature>
<evidence type="ECO:0000256" key="6">
    <source>
        <dbReference type="ARBA" id="ARBA00023136"/>
    </source>
</evidence>
<evidence type="ECO:0000259" key="9">
    <source>
        <dbReference type="PROSITE" id="PS50850"/>
    </source>
</evidence>
<feature type="domain" description="Major facilitator superfamily (MFS) profile" evidence="9">
    <location>
        <begin position="34"/>
        <end position="520"/>
    </location>
</feature>
<evidence type="ECO:0000313" key="11">
    <source>
        <dbReference type="Proteomes" id="UP000807716"/>
    </source>
</evidence>
<name>A0A9P6U1M4_9FUNG</name>
<dbReference type="EMBL" id="JAAAJB010000468">
    <property type="protein sequence ID" value="KAG0255275.1"/>
    <property type="molecule type" value="Genomic_DNA"/>
</dbReference>
<dbReference type="PANTHER" id="PTHR23515">
    <property type="entry name" value="HIGH-AFFINITY NITRATE TRANSPORTER 2.3"/>
    <property type="match status" value="1"/>
</dbReference>
<feature type="transmembrane region" description="Helical" evidence="8">
    <location>
        <begin position="157"/>
        <end position="180"/>
    </location>
</feature>
<dbReference type="SUPFAM" id="SSF103473">
    <property type="entry name" value="MFS general substrate transporter"/>
    <property type="match status" value="1"/>
</dbReference>
<feature type="transmembrane region" description="Helical" evidence="8">
    <location>
        <begin position="372"/>
        <end position="396"/>
    </location>
</feature>
<evidence type="ECO:0000256" key="4">
    <source>
        <dbReference type="ARBA" id="ARBA00022989"/>
    </source>
</evidence>
<keyword evidence="5" id="KW-0534">Nitrate assimilation</keyword>
<evidence type="ECO:0000256" key="2">
    <source>
        <dbReference type="ARBA" id="ARBA00008432"/>
    </source>
</evidence>
<evidence type="ECO:0000256" key="1">
    <source>
        <dbReference type="ARBA" id="ARBA00004141"/>
    </source>
</evidence>
<keyword evidence="3 8" id="KW-0812">Transmembrane</keyword>
<feature type="region of interest" description="Disordered" evidence="7">
    <location>
        <begin position="233"/>
        <end position="252"/>
    </location>
</feature>
<dbReference type="InterPro" id="IPR020846">
    <property type="entry name" value="MFS_dom"/>
</dbReference>
<dbReference type="GO" id="GO:0042128">
    <property type="term" value="P:nitrate assimilation"/>
    <property type="evidence" value="ECO:0007669"/>
    <property type="project" value="UniProtKB-KW"/>
</dbReference>
<comment type="similarity">
    <text evidence="2">Belongs to the major facilitator superfamily. Nitrate/nitrite porter (TC 2.A.1.8) family.</text>
</comment>
<dbReference type="Gene3D" id="1.20.1250.20">
    <property type="entry name" value="MFS general substrate transporter like domains"/>
    <property type="match status" value="2"/>
</dbReference>
<protein>
    <submittedName>
        <fullName evidence="10">High-affinity nitrate transporter 2.1</fullName>
    </submittedName>
</protein>
<gene>
    <name evidence="10" type="primary">NRT2</name>
    <name evidence="10" type="ORF">DFQ27_006333</name>
</gene>
<comment type="caution">
    <text evidence="10">The sequence shown here is derived from an EMBL/GenBank/DDBJ whole genome shotgun (WGS) entry which is preliminary data.</text>
</comment>
<feature type="transmembrane region" description="Helical" evidence="8">
    <location>
        <begin position="408"/>
        <end position="430"/>
    </location>
</feature>
<dbReference type="PROSITE" id="PS50850">
    <property type="entry name" value="MFS"/>
    <property type="match status" value="1"/>
</dbReference>
<comment type="subcellular location">
    <subcellularLocation>
        <location evidence="1">Membrane</location>
        <topology evidence="1">Multi-pass membrane protein</topology>
    </subcellularLocation>
</comment>
<keyword evidence="11" id="KW-1185">Reference proteome</keyword>
<dbReference type="InterPro" id="IPR044772">
    <property type="entry name" value="NO3_transporter"/>
</dbReference>
<organism evidence="10 11">
    <name type="scientific">Actinomortierella ambigua</name>
    <dbReference type="NCBI Taxonomy" id="1343610"/>
    <lineage>
        <taxon>Eukaryota</taxon>
        <taxon>Fungi</taxon>
        <taxon>Fungi incertae sedis</taxon>
        <taxon>Mucoromycota</taxon>
        <taxon>Mortierellomycotina</taxon>
        <taxon>Mortierellomycetes</taxon>
        <taxon>Mortierellales</taxon>
        <taxon>Mortierellaceae</taxon>
        <taxon>Actinomortierella</taxon>
    </lineage>
</organism>
<sequence length="532" mass="57021">MVFSKIFPKRILVDEHGQATNIKLLSFGRPHMRALHLSWISFFIAFTGWFAIPPLMPTIKADINLTPSQISNANMTSVSATILARIIVGPLCDRYGPRRVMAGILLYGALTISMTGLVSSGPGLITIRFFIGMIGATFVPCQYWASKMFSANIIGTANALCAGWGNMGAGVSYFLIPWLYHAFALVAPPHVAWRITFVVPACLCILMAAADIFLGDDVPDAVAAVEKSCWKQQHHSGGGAHSDQGPGNNDVEKLALPQMGAKSDSVQTEDGSYDSPRLDAKMTFTTKAATGDDDSIRVAKPVTADTASATLLPSSPGHGPSAVVETLSLLKCPAVLILMLHYACSFGLELAVDNIIGELFHTHFELSQTMSGMLGSIFGLMNIFSRVCGGILADYANAHIGEGNQGRMLVHFTVLVFEGLFLIGFSLSMASLRSSIVTLVFFSYFVQAACGTCFSIVPFVNLKHRGALYGLVGAGGSVGSIAFNYVFKVYGINYSAAFRVSGYVVLGAAMFTWLLKIQGGMLHQLVSQRLNP</sequence>
<dbReference type="InterPro" id="IPR036259">
    <property type="entry name" value="MFS_trans_sf"/>
</dbReference>
<dbReference type="InterPro" id="IPR011701">
    <property type="entry name" value="MFS"/>
</dbReference>
<feature type="transmembrane region" description="Helical" evidence="8">
    <location>
        <begin position="125"/>
        <end position="145"/>
    </location>
</feature>
<dbReference type="Pfam" id="PF07690">
    <property type="entry name" value="MFS_1"/>
    <property type="match status" value="1"/>
</dbReference>
<evidence type="ECO:0000256" key="5">
    <source>
        <dbReference type="ARBA" id="ARBA00023063"/>
    </source>
</evidence>
<evidence type="ECO:0000313" key="10">
    <source>
        <dbReference type="EMBL" id="KAG0255275.1"/>
    </source>
</evidence>
<evidence type="ECO:0000256" key="3">
    <source>
        <dbReference type="ARBA" id="ARBA00022692"/>
    </source>
</evidence>
<feature type="transmembrane region" description="Helical" evidence="8">
    <location>
        <begin position="192"/>
        <end position="214"/>
    </location>
</feature>
<dbReference type="GO" id="GO:0016020">
    <property type="term" value="C:membrane"/>
    <property type="evidence" value="ECO:0007669"/>
    <property type="project" value="UniProtKB-SubCell"/>
</dbReference>
<feature type="transmembrane region" description="Helical" evidence="8">
    <location>
        <begin position="492"/>
        <end position="515"/>
    </location>
</feature>
<dbReference type="AlphaFoldDB" id="A0A9P6U1M4"/>